<sequence>MNQTSSLDGKKIAVAINWQ</sequence>
<accession>Q039V0</accession>
<proteinExistence type="predicted"/>
<reference evidence="1 2" key="1">
    <citation type="journal article" date="2006" name="Proc. Natl. Acad. Sci. U.S.A.">
        <title>Comparative genomics of the lactic acid bacteria.</title>
        <authorList>
            <person name="Makarova K."/>
            <person name="Slesarev A."/>
            <person name="Wolf Y."/>
            <person name="Sorokin A."/>
            <person name="Mirkin B."/>
            <person name="Koonin E."/>
            <person name="Pavlov A."/>
            <person name="Pavlova N."/>
            <person name="Karamychev V."/>
            <person name="Polouchine N."/>
            <person name="Shakhova V."/>
            <person name="Grigoriev I."/>
            <person name="Lou Y."/>
            <person name="Rohksar D."/>
            <person name="Lucas S."/>
            <person name="Huang K."/>
            <person name="Goodstein D.M."/>
            <person name="Hawkins T."/>
            <person name="Plengvidhya V."/>
            <person name="Welker D."/>
            <person name="Hughes J."/>
            <person name="Goh Y."/>
            <person name="Benson A."/>
            <person name="Baldwin K."/>
            <person name="Lee J.H."/>
            <person name="Diaz-Muniz I."/>
            <person name="Dosti B."/>
            <person name="Smeianov V."/>
            <person name="Wechter W."/>
            <person name="Barabote R."/>
            <person name="Lorca G."/>
            <person name="Altermann E."/>
            <person name="Barrangou R."/>
            <person name="Ganesan B."/>
            <person name="Xie Y."/>
            <person name="Rawsthorne H."/>
            <person name="Tamir D."/>
            <person name="Parker C."/>
            <person name="Breidt F."/>
            <person name="Broadbent J."/>
            <person name="Hutkins R."/>
            <person name="O'Sullivan D."/>
            <person name="Steele J."/>
            <person name="Unlu G."/>
            <person name="Saier M."/>
            <person name="Klaenhammer T."/>
            <person name="Richardson P."/>
            <person name="Kozyavkin S."/>
            <person name="Weimer B."/>
            <person name="Mills D."/>
        </authorList>
    </citation>
    <scope>NUCLEOTIDE SEQUENCE [LARGE SCALE GENOMIC DNA]</scope>
    <source>
        <strain evidence="2">ATCC 334 / BCRC 17002 / CCUG 31169 / CIP 107868 / KCTC 3260 / NRRL B-441</strain>
    </source>
</reference>
<keyword evidence="2" id="KW-1185">Reference proteome</keyword>
<dbReference type="HOGENOM" id="CLU_3429820_0_0_9"/>
<dbReference type="Proteomes" id="UP000001651">
    <property type="component" value="Chromosome"/>
</dbReference>
<dbReference type="AlphaFoldDB" id="Q039V0"/>
<evidence type="ECO:0000313" key="1">
    <source>
        <dbReference type="EMBL" id="ABJ70022.1"/>
    </source>
</evidence>
<dbReference type="EMBL" id="CP000423">
    <property type="protein sequence ID" value="ABJ70022.1"/>
    <property type="molecule type" value="Genomic_DNA"/>
</dbReference>
<organism evidence="1 2">
    <name type="scientific">Lacticaseibacillus paracasei (strain ATCC 334 / BCRC 17002 / CCUG 31169 / CIP 107868 / KCTC 3260 / NRRL B-441)</name>
    <name type="common">Lactobacillus paracasei</name>
    <dbReference type="NCBI Taxonomy" id="321967"/>
    <lineage>
        <taxon>Bacteria</taxon>
        <taxon>Bacillati</taxon>
        <taxon>Bacillota</taxon>
        <taxon>Bacilli</taxon>
        <taxon>Lactobacillales</taxon>
        <taxon>Lactobacillaceae</taxon>
        <taxon>Lacticaseibacillus</taxon>
    </lineage>
</organism>
<dbReference type="PaxDb" id="321967-LSEI_1236"/>
<dbReference type="KEGG" id="lca:LSEI_1236"/>
<name>Q039V0_LACP3</name>
<evidence type="ECO:0000313" key="2">
    <source>
        <dbReference type="Proteomes" id="UP000001651"/>
    </source>
</evidence>
<protein>
    <submittedName>
        <fullName evidence="1">Uncharacterized protein</fullName>
    </submittedName>
</protein>
<gene>
    <name evidence="1" type="ordered locus">LSEI_1236</name>
</gene>